<evidence type="ECO:0000313" key="3">
    <source>
        <dbReference type="Proteomes" id="UP000231143"/>
    </source>
</evidence>
<comment type="caution">
    <text evidence="2">The sequence shown here is derived from an EMBL/GenBank/DDBJ whole genome shotgun (WGS) entry which is preliminary data.</text>
</comment>
<keyword evidence="1" id="KW-0812">Transmembrane</keyword>
<evidence type="ECO:0000256" key="1">
    <source>
        <dbReference type="SAM" id="Phobius"/>
    </source>
</evidence>
<gene>
    <name evidence="2" type="ORF">COW81_02970</name>
</gene>
<accession>A0A2H0DZ01</accession>
<proteinExistence type="predicted"/>
<dbReference type="EMBL" id="PCTT01000039">
    <property type="protein sequence ID" value="PIP86929.1"/>
    <property type="molecule type" value="Genomic_DNA"/>
</dbReference>
<evidence type="ECO:0000313" key="2">
    <source>
        <dbReference type="EMBL" id="PIP86929.1"/>
    </source>
</evidence>
<organism evidence="2 3">
    <name type="scientific">Candidatus Campbellbacteria bacterium CG22_combo_CG10-13_8_21_14_all_36_13</name>
    <dbReference type="NCBI Taxonomy" id="1974529"/>
    <lineage>
        <taxon>Bacteria</taxon>
        <taxon>Candidatus Campbelliibacteriota</taxon>
    </lineage>
</organism>
<feature type="transmembrane region" description="Helical" evidence="1">
    <location>
        <begin position="110"/>
        <end position="128"/>
    </location>
</feature>
<feature type="transmembrane region" description="Helical" evidence="1">
    <location>
        <begin position="6"/>
        <end position="24"/>
    </location>
</feature>
<protein>
    <submittedName>
        <fullName evidence="2">Uncharacterized protein</fullName>
    </submittedName>
</protein>
<keyword evidence="1" id="KW-1133">Transmembrane helix</keyword>
<dbReference type="AlphaFoldDB" id="A0A2H0DZ01"/>
<sequence length="129" mass="14838">MTTTMFLAQLIGFVFFVTGFSMIAKRKMILHIFEDLLKNRAISYLLGVAELILGYLIFTNHHLWGGITEIVISILGISMMLEALMYIFFSKRTLEKMFKAFTNRDLYYTMAILYFLLGGYLFGTGIGLF</sequence>
<feature type="transmembrane region" description="Helical" evidence="1">
    <location>
        <begin position="44"/>
        <end position="64"/>
    </location>
</feature>
<reference evidence="2 3" key="1">
    <citation type="submission" date="2017-09" db="EMBL/GenBank/DDBJ databases">
        <title>Depth-based differentiation of microbial function through sediment-hosted aquifers and enrichment of novel symbionts in the deep terrestrial subsurface.</title>
        <authorList>
            <person name="Probst A.J."/>
            <person name="Ladd B."/>
            <person name="Jarett J.K."/>
            <person name="Geller-Mcgrath D.E."/>
            <person name="Sieber C.M."/>
            <person name="Emerson J.B."/>
            <person name="Anantharaman K."/>
            <person name="Thomas B.C."/>
            <person name="Malmstrom R."/>
            <person name="Stieglmeier M."/>
            <person name="Klingl A."/>
            <person name="Woyke T."/>
            <person name="Ryan C.M."/>
            <person name="Banfield J.F."/>
        </authorList>
    </citation>
    <scope>NUCLEOTIDE SEQUENCE [LARGE SCALE GENOMIC DNA]</scope>
    <source>
        <strain evidence="2">CG22_combo_CG10-13_8_21_14_all_36_13</strain>
    </source>
</reference>
<feature type="transmembrane region" description="Helical" evidence="1">
    <location>
        <begin position="70"/>
        <end position="89"/>
    </location>
</feature>
<dbReference type="Proteomes" id="UP000231143">
    <property type="component" value="Unassembled WGS sequence"/>
</dbReference>
<keyword evidence="1" id="KW-0472">Membrane</keyword>
<name>A0A2H0DZ01_9BACT</name>